<accession>L8HQJ7</accession>
<reference evidence="2 3" key="1">
    <citation type="journal article" date="2012" name="Nat. Genet.">
        <title>The yak genome and adaptation to life at high altitude.</title>
        <authorList>
            <person name="Qiu Q."/>
            <person name="Zhang G."/>
            <person name="Ma T."/>
            <person name="Qian W."/>
            <person name="Wang J."/>
            <person name="Ye Z."/>
            <person name="Cao C."/>
            <person name="Hu Q."/>
            <person name="Kim J."/>
            <person name="Larkin D.M."/>
            <person name="Auvil L."/>
            <person name="Capitanu B."/>
            <person name="Ma J."/>
            <person name="Lewin H.A."/>
            <person name="Qian X."/>
            <person name="Lang Y."/>
            <person name="Zhou R."/>
            <person name="Wang L."/>
            <person name="Wang K."/>
            <person name="Xia J."/>
            <person name="Liao S."/>
            <person name="Pan S."/>
            <person name="Lu X."/>
            <person name="Hou H."/>
            <person name="Wang Y."/>
            <person name="Zang X."/>
            <person name="Yin Y."/>
            <person name="Ma H."/>
            <person name="Zhang J."/>
            <person name="Wang Z."/>
            <person name="Zhang Y."/>
            <person name="Zhang D."/>
            <person name="Yonezawa T."/>
            <person name="Hasegawa M."/>
            <person name="Zhong Y."/>
            <person name="Liu W."/>
            <person name="Zhang Y."/>
            <person name="Huang Z."/>
            <person name="Zhang S."/>
            <person name="Long R."/>
            <person name="Yang H."/>
            <person name="Wang J."/>
            <person name="Lenstra J.A."/>
            <person name="Cooper D.N."/>
            <person name="Wu Y."/>
            <person name="Wang J."/>
            <person name="Shi P."/>
            <person name="Wang J."/>
            <person name="Liu J."/>
        </authorList>
    </citation>
    <scope>NUCLEOTIDE SEQUENCE [LARGE SCALE GENOMIC DNA]</scope>
    <source>
        <strain evidence="3">yakQH1</strain>
    </source>
</reference>
<feature type="non-terminal residue" evidence="2">
    <location>
        <position position="87"/>
    </location>
</feature>
<keyword evidence="1" id="KW-0812">Transmembrane</keyword>
<evidence type="ECO:0000256" key="1">
    <source>
        <dbReference type="SAM" id="Phobius"/>
    </source>
</evidence>
<organism evidence="2 3">
    <name type="scientific">Bos mutus</name>
    <name type="common">wild yak</name>
    <dbReference type="NCBI Taxonomy" id="72004"/>
    <lineage>
        <taxon>Eukaryota</taxon>
        <taxon>Metazoa</taxon>
        <taxon>Chordata</taxon>
        <taxon>Craniata</taxon>
        <taxon>Vertebrata</taxon>
        <taxon>Euteleostomi</taxon>
        <taxon>Mammalia</taxon>
        <taxon>Eutheria</taxon>
        <taxon>Laurasiatheria</taxon>
        <taxon>Artiodactyla</taxon>
        <taxon>Ruminantia</taxon>
        <taxon>Pecora</taxon>
        <taxon>Bovidae</taxon>
        <taxon>Bovinae</taxon>
        <taxon>Bos</taxon>
    </lineage>
</organism>
<feature type="transmembrane region" description="Helical" evidence="1">
    <location>
        <begin position="57"/>
        <end position="77"/>
    </location>
</feature>
<keyword evidence="1" id="KW-1133">Transmembrane helix</keyword>
<gene>
    <name evidence="2" type="ORF">M91_01283</name>
</gene>
<evidence type="ECO:0000313" key="3">
    <source>
        <dbReference type="Proteomes" id="UP000011080"/>
    </source>
</evidence>
<protein>
    <submittedName>
        <fullName evidence="2">Uncharacterized protein</fullName>
    </submittedName>
</protein>
<dbReference type="EMBL" id="JH883620">
    <property type="protein sequence ID" value="ELR46166.1"/>
    <property type="molecule type" value="Genomic_DNA"/>
</dbReference>
<feature type="non-terminal residue" evidence="2">
    <location>
        <position position="1"/>
    </location>
</feature>
<proteinExistence type="predicted"/>
<evidence type="ECO:0000313" key="2">
    <source>
        <dbReference type="EMBL" id="ELR46166.1"/>
    </source>
</evidence>
<name>L8HQJ7_9CETA</name>
<sequence>IICFDTSWSIHCWREMRQLFTNQFDVGNNKLGNMTIRVMRGRPRITGVMKKANRFSFILLLKGCFVFVFWLMLVLSYNKNCVLRFLV</sequence>
<dbReference type="Proteomes" id="UP000011080">
    <property type="component" value="Unassembled WGS sequence"/>
</dbReference>
<dbReference type="AlphaFoldDB" id="L8HQJ7"/>
<keyword evidence="1" id="KW-0472">Membrane</keyword>